<gene>
    <name evidence="1" type="ORF">PISMIDRAFT_49434</name>
</gene>
<accession>A0A0C9Z143</accession>
<dbReference type="InterPro" id="IPR036397">
    <property type="entry name" value="RNaseH_sf"/>
</dbReference>
<dbReference type="AlphaFoldDB" id="A0A0C9Z143"/>
<reference evidence="2" key="2">
    <citation type="submission" date="2015-01" db="EMBL/GenBank/DDBJ databases">
        <title>Evolutionary Origins and Diversification of the Mycorrhizal Mutualists.</title>
        <authorList>
            <consortium name="DOE Joint Genome Institute"/>
            <consortium name="Mycorrhizal Genomics Consortium"/>
            <person name="Kohler A."/>
            <person name="Kuo A."/>
            <person name="Nagy L.G."/>
            <person name="Floudas D."/>
            <person name="Copeland A."/>
            <person name="Barry K.W."/>
            <person name="Cichocki N."/>
            <person name="Veneault-Fourrey C."/>
            <person name="LaButti K."/>
            <person name="Lindquist E.A."/>
            <person name="Lipzen A."/>
            <person name="Lundell T."/>
            <person name="Morin E."/>
            <person name="Murat C."/>
            <person name="Riley R."/>
            <person name="Ohm R."/>
            <person name="Sun H."/>
            <person name="Tunlid A."/>
            <person name="Henrissat B."/>
            <person name="Grigoriev I.V."/>
            <person name="Hibbett D.S."/>
            <person name="Martin F."/>
        </authorList>
    </citation>
    <scope>NUCLEOTIDE SEQUENCE [LARGE SCALE GENOMIC DNA]</scope>
    <source>
        <strain evidence="2">441</strain>
    </source>
</reference>
<dbReference type="HOGENOM" id="CLU_142395_1_0_1"/>
<dbReference type="OrthoDB" id="3227343at2759"/>
<keyword evidence="2" id="KW-1185">Reference proteome</keyword>
<feature type="non-terminal residue" evidence="1">
    <location>
        <position position="111"/>
    </location>
</feature>
<organism evidence="1 2">
    <name type="scientific">Pisolithus microcarpus 441</name>
    <dbReference type="NCBI Taxonomy" id="765257"/>
    <lineage>
        <taxon>Eukaryota</taxon>
        <taxon>Fungi</taxon>
        <taxon>Dikarya</taxon>
        <taxon>Basidiomycota</taxon>
        <taxon>Agaricomycotina</taxon>
        <taxon>Agaricomycetes</taxon>
        <taxon>Agaricomycetidae</taxon>
        <taxon>Boletales</taxon>
        <taxon>Sclerodermatineae</taxon>
        <taxon>Pisolithaceae</taxon>
        <taxon>Pisolithus</taxon>
    </lineage>
</organism>
<name>A0A0C9Z143_9AGAM</name>
<protein>
    <submittedName>
        <fullName evidence="1">Uncharacterized protein</fullName>
    </submittedName>
</protein>
<dbReference type="Proteomes" id="UP000054018">
    <property type="component" value="Unassembled WGS sequence"/>
</dbReference>
<reference evidence="1 2" key="1">
    <citation type="submission" date="2014-04" db="EMBL/GenBank/DDBJ databases">
        <authorList>
            <consortium name="DOE Joint Genome Institute"/>
            <person name="Kuo A."/>
            <person name="Kohler A."/>
            <person name="Costa M.D."/>
            <person name="Nagy L.G."/>
            <person name="Floudas D."/>
            <person name="Copeland A."/>
            <person name="Barry K.W."/>
            <person name="Cichocki N."/>
            <person name="Veneault-Fourrey C."/>
            <person name="LaButti K."/>
            <person name="Lindquist E.A."/>
            <person name="Lipzen A."/>
            <person name="Lundell T."/>
            <person name="Morin E."/>
            <person name="Murat C."/>
            <person name="Sun H."/>
            <person name="Tunlid A."/>
            <person name="Henrissat B."/>
            <person name="Grigoriev I.V."/>
            <person name="Hibbett D.S."/>
            <person name="Martin F."/>
            <person name="Nordberg H.P."/>
            <person name="Cantor M.N."/>
            <person name="Hua S.X."/>
        </authorList>
    </citation>
    <scope>NUCLEOTIDE SEQUENCE [LARGE SCALE GENOMIC DNA]</scope>
    <source>
        <strain evidence="1 2">441</strain>
    </source>
</reference>
<dbReference type="EMBL" id="KN833735">
    <property type="protein sequence ID" value="KIK22801.1"/>
    <property type="molecule type" value="Genomic_DNA"/>
</dbReference>
<proteinExistence type="predicted"/>
<dbReference type="Gene3D" id="3.30.420.10">
    <property type="entry name" value="Ribonuclease H-like superfamily/Ribonuclease H"/>
    <property type="match status" value="1"/>
</dbReference>
<sequence length="111" mass="12441">MLRCCIGPNQRDWVLRLPAIEFAINSATSESTGYAPFFLNTGSGIIFQKSWEHWKAGGEMSSLLMKMKMTIMDAHDTIMKTHVKQTVGANKKCQECPLVKGDLVYISTKNI</sequence>
<dbReference type="GO" id="GO:0003676">
    <property type="term" value="F:nucleic acid binding"/>
    <property type="evidence" value="ECO:0007669"/>
    <property type="project" value="InterPro"/>
</dbReference>
<evidence type="ECO:0000313" key="1">
    <source>
        <dbReference type="EMBL" id="KIK22801.1"/>
    </source>
</evidence>
<evidence type="ECO:0000313" key="2">
    <source>
        <dbReference type="Proteomes" id="UP000054018"/>
    </source>
</evidence>